<dbReference type="AlphaFoldDB" id="A0A1E5VRL2"/>
<dbReference type="EMBL" id="LWDX02031705">
    <property type="protein sequence ID" value="OEL27760.1"/>
    <property type="molecule type" value="Genomic_DNA"/>
</dbReference>
<comment type="caution">
    <text evidence="2">The sequence shown here is derived from an EMBL/GenBank/DDBJ whole genome shotgun (WGS) entry which is preliminary data.</text>
</comment>
<protein>
    <submittedName>
        <fullName evidence="2">Uncharacterized protein</fullName>
    </submittedName>
</protein>
<gene>
    <name evidence="2" type="ORF">BAE44_0011221</name>
</gene>
<accession>A0A1E5VRL2</accession>
<reference evidence="2 3" key="1">
    <citation type="submission" date="2016-09" db="EMBL/GenBank/DDBJ databases">
        <title>The draft genome of Dichanthelium oligosanthes: A C3 panicoid grass species.</title>
        <authorList>
            <person name="Studer A.J."/>
            <person name="Schnable J.C."/>
            <person name="Brutnell T.P."/>
        </authorList>
    </citation>
    <scope>NUCLEOTIDE SEQUENCE [LARGE SCALE GENOMIC DNA]</scope>
    <source>
        <strain evidence="3">cv. Kellogg 1175</strain>
        <tissue evidence="2">Leaf</tissue>
    </source>
</reference>
<feature type="compositionally biased region" description="Low complexity" evidence="1">
    <location>
        <begin position="61"/>
        <end position="72"/>
    </location>
</feature>
<feature type="compositionally biased region" description="Basic and acidic residues" evidence="1">
    <location>
        <begin position="46"/>
        <end position="58"/>
    </location>
</feature>
<evidence type="ECO:0000313" key="2">
    <source>
        <dbReference type="EMBL" id="OEL27760.1"/>
    </source>
</evidence>
<feature type="region of interest" description="Disordered" evidence="1">
    <location>
        <begin position="1"/>
        <end position="92"/>
    </location>
</feature>
<proteinExistence type="predicted"/>
<name>A0A1E5VRL2_9POAL</name>
<sequence length="92" mass="9636">LVIHRPPLIRNWTRPPRHAPGGRGQEEEVRHGQGRGARPSRPALHPGDRHAGRVRDGKVGAGADSVGASADGEVGSSRCGGLRGARSRTAPD</sequence>
<evidence type="ECO:0000256" key="1">
    <source>
        <dbReference type="SAM" id="MobiDB-lite"/>
    </source>
</evidence>
<dbReference type="Proteomes" id="UP000095767">
    <property type="component" value="Unassembled WGS sequence"/>
</dbReference>
<evidence type="ECO:0000313" key="3">
    <source>
        <dbReference type="Proteomes" id="UP000095767"/>
    </source>
</evidence>
<keyword evidence="3" id="KW-1185">Reference proteome</keyword>
<organism evidence="2 3">
    <name type="scientific">Dichanthelium oligosanthes</name>
    <dbReference type="NCBI Taxonomy" id="888268"/>
    <lineage>
        <taxon>Eukaryota</taxon>
        <taxon>Viridiplantae</taxon>
        <taxon>Streptophyta</taxon>
        <taxon>Embryophyta</taxon>
        <taxon>Tracheophyta</taxon>
        <taxon>Spermatophyta</taxon>
        <taxon>Magnoliopsida</taxon>
        <taxon>Liliopsida</taxon>
        <taxon>Poales</taxon>
        <taxon>Poaceae</taxon>
        <taxon>PACMAD clade</taxon>
        <taxon>Panicoideae</taxon>
        <taxon>Panicodae</taxon>
        <taxon>Paniceae</taxon>
        <taxon>Dichantheliinae</taxon>
        <taxon>Dichanthelium</taxon>
    </lineage>
</organism>
<feature type="non-terminal residue" evidence="2">
    <location>
        <position position="1"/>
    </location>
</feature>